<dbReference type="Proteomes" id="UP000277204">
    <property type="component" value="Unassembled WGS sequence"/>
</dbReference>
<organism evidence="1 2">
    <name type="scientific">Schistosoma margrebowiei</name>
    <dbReference type="NCBI Taxonomy" id="48269"/>
    <lineage>
        <taxon>Eukaryota</taxon>
        <taxon>Metazoa</taxon>
        <taxon>Spiralia</taxon>
        <taxon>Lophotrochozoa</taxon>
        <taxon>Platyhelminthes</taxon>
        <taxon>Trematoda</taxon>
        <taxon>Digenea</taxon>
        <taxon>Strigeidida</taxon>
        <taxon>Schistosomatoidea</taxon>
        <taxon>Schistosomatidae</taxon>
        <taxon>Schistosoma</taxon>
    </lineage>
</organism>
<reference evidence="1 2" key="1">
    <citation type="submission" date="2018-11" db="EMBL/GenBank/DDBJ databases">
        <authorList>
            <consortium name="Pathogen Informatics"/>
        </authorList>
    </citation>
    <scope>NUCLEOTIDE SEQUENCE [LARGE SCALE GENOMIC DNA]</scope>
    <source>
        <strain evidence="1 2">Zambia</strain>
    </source>
</reference>
<evidence type="ECO:0000313" key="2">
    <source>
        <dbReference type="Proteomes" id="UP000277204"/>
    </source>
</evidence>
<sequence>MAVRQIKNGKAAAKTTTKKQPENLINTKKINLIHHYDDMDLDTAVNENGDLIKLNIDLGSIHGICYAQVLLVLVIEVRTIDLPANYEPKLTTEPCFNLNTKFIRNSQVIDQMSFFNFVGSWSETPEYQTKDKPKCPK</sequence>
<protein>
    <submittedName>
        <fullName evidence="1">Uncharacterized protein</fullName>
    </submittedName>
</protein>
<name>A0A183MVG9_9TREM</name>
<proteinExistence type="predicted"/>
<dbReference type="AlphaFoldDB" id="A0A183MVG9"/>
<evidence type="ECO:0000313" key="1">
    <source>
        <dbReference type="EMBL" id="VDP33954.1"/>
    </source>
</evidence>
<gene>
    <name evidence="1" type="ORF">SMRZ_LOCUS20044</name>
</gene>
<accession>A0A183MVG9</accession>
<keyword evidence="2" id="KW-1185">Reference proteome</keyword>
<dbReference type="EMBL" id="UZAI01018160">
    <property type="protein sequence ID" value="VDP33954.1"/>
    <property type="molecule type" value="Genomic_DNA"/>
</dbReference>